<dbReference type="Pfam" id="PF20465">
    <property type="entry name" value="MmeI_hel"/>
    <property type="match status" value="1"/>
</dbReference>
<evidence type="ECO:0000259" key="8">
    <source>
        <dbReference type="Pfam" id="PF20467"/>
    </source>
</evidence>
<comment type="catalytic activity">
    <reaction evidence="4">
        <text>a 2'-deoxyadenosine in DNA + S-adenosyl-L-methionine = an N(6)-methyl-2'-deoxyadenosine in DNA + S-adenosyl-L-homocysteine + H(+)</text>
        <dbReference type="Rhea" id="RHEA:15197"/>
        <dbReference type="Rhea" id="RHEA-COMP:12418"/>
        <dbReference type="Rhea" id="RHEA-COMP:12419"/>
        <dbReference type="ChEBI" id="CHEBI:15378"/>
        <dbReference type="ChEBI" id="CHEBI:57856"/>
        <dbReference type="ChEBI" id="CHEBI:59789"/>
        <dbReference type="ChEBI" id="CHEBI:90615"/>
        <dbReference type="ChEBI" id="CHEBI:90616"/>
        <dbReference type="EC" id="2.1.1.72"/>
    </reaction>
</comment>
<dbReference type="OrthoDB" id="9806213at2"/>
<dbReference type="Pfam" id="PF20464">
    <property type="entry name" value="MmeI_N"/>
    <property type="match status" value="1"/>
</dbReference>
<protein>
    <recommendedName>
        <fullName evidence="1">site-specific DNA-methyltransferase (adenine-specific)</fullName>
        <ecNumber evidence="1">2.1.1.72</ecNumber>
    </recommendedName>
</protein>
<evidence type="ECO:0000256" key="3">
    <source>
        <dbReference type="ARBA" id="ARBA00022679"/>
    </source>
</evidence>
<dbReference type="EC" id="2.1.1.72" evidence="1"/>
<reference evidence="10 11" key="1">
    <citation type="submission" date="2015-03" db="EMBL/GenBank/DDBJ databases">
        <title>Genome sequence of Kiloniella sp. P1-1, isolated from the gut microflora of Pacific white shrimp, Penaeus vannamei.</title>
        <authorList>
            <person name="Shao Z."/>
            <person name="Wang L."/>
            <person name="Li X."/>
        </authorList>
    </citation>
    <scope>NUCLEOTIDE SEQUENCE [LARGE SCALE GENOMIC DNA]</scope>
    <source>
        <strain evidence="10 11">P1-1</strain>
    </source>
</reference>
<dbReference type="Gene3D" id="3.40.50.150">
    <property type="entry name" value="Vaccinia Virus protein VP39"/>
    <property type="match status" value="1"/>
</dbReference>
<dbReference type="InterPro" id="IPR046819">
    <property type="entry name" value="MmeI_hel"/>
</dbReference>
<dbReference type="InterPro" id="IPR046817">
    <property type="entry name" value="MmeI_N"/>
</dbReference>
<evidence type="ECO:0000259" key="6">
    <source>
        <dbReference type="Pfam" id="PF20465"/>
    </source>
</evidence>
<feature type="domain" description="MmeI-like C-terminal" evidence="8">
    <location>
        <begin position="808"/>
        <end position="886"/>
    </location>
</feature>
<dbReference type="GO" id="GO:0009007">
    <property type="term" value="F:site-specific DNA-methyltransferase (adenine-specific) activity"/>
    <property type="evidence" value="ECO:0007669"/>
    <property type="project" value="UniProtKB-EC"/>
</dbReference>
<evidence type="ECO:0000313" key="11">
    <source>
        <dbReference type="Proteomes" id="UP000034491"/>
    </source>
</evidence>
<feature type="domain" description="MmeI-like DNA-methyltransferase" evidence="9">
    <location>
        <begin position="324"/>
        <end position="577"/>
    </location>
</feature>
<dbReference type="InterPro" id="IPR029063">
    <property type="entry name" value="SAM-dependent_MTases_sf"/>
</dbReference>
<dbReference type="Pfam" id="PF20466">
    <property type="entry name" value="MmeI_TRD"/>
    <property type="match status" value="1"/>
</dbReference>
<feature type="domain" description="MmeI-like N-terminal" evidence="5">
    <location>
        <begin position="1"/>
        <end position="158"/>
    </location>
</feature>
<dbReference type="SUPFAM" id="SSF53335">
    <property type="entry name" value="S-adenosyl-L-methionine-dependent methyltransferases"/>
    <property type="match status" value="1"/>
</dbReference>
<name>A0A0M2R750_9PROT</name>
<keyword evidence="2" id="KW-0489">Methyltransferase</keyword>
<dbReference type="EMBL" id="LANI01000020">
    <property type="protein sequence ID" value="KKJ76239.1"/>
    <property type="molecule type" value="Genomic_DNA"/>
</dbReference>
<dbReference type="InterPro" id="IPR046820">
    <property type="entry name" value="MmeI_TRD"/>
</dbReference>
<dbReference type="PANTHER" id="PTHR33841">
    <property type="entry name" value="DNA METHYLTRANSFERASE YEEA-RELATED"/>
    <property type="match status" value="1"/>
</dbReference>
<comment type="caution">
    <text evidence="10">The sequence shown here is derived from an EMBL/GenBank/DDBJ whole genome shotgun (WGS) entry which is preliminary data.</text>
</comment>
<evidence type="ECO:0000259" key="9">
    <source>
        <dbReference type="Pfam" id="PF20473"/>
    </source>
</evidence>
<keyword evidence="11" id="KW-1185">Reference proteome</keyword>
<dbReference type="GO" id="GO:0032259">
    <property type="term" value="P:methylation"/>
    <property type="evidence" value="ECO:0007669"/>
    <property type="project" value="UniProtKB-KW"/>
</dbReference>
<feature type="domain" description="MmeI-like helicase spacer" evidence="6">
    <location>
        <begin position="170"/>
        <end position="247"/>
    </location>
</feature>
<dbReference type="RefSeq" id="WP_046508184.1">
    <property type="nucleotide sequence ID" value="NZ_LANI01000020.1"/>
</dbReference>
<evidence type="ECO:0000256" key="1">
    <source>
        <dbReference type="ARBA" id="ARBA00011900"/>
    </source>
</evidence>
<dbReference type="AlphaFoldDB" id="A0A0M2R750"/>
<evidence type="ECO:0000256" key="2">
    <source>
        <dbReference type="ARBA" id="ARBA00022603"/>
    </source>
</evidence>
<dbReference type="Pfam" id="PF20473">
    <property type="entry name" value="MmeI_Mtase"/>
    <property type="match status" value="1"/>
</dbReference>
<dbReference type="InterPro" id="IPR046816">
    <property type="entry name" value="MmeI_Mtase"/>
</dbReference>
<gene>
    <name evidence="10" type="ORF">WH95_13505</name>
</gene>
<dbReference type="Pfam" id="PF20467">
    <property type="entry name" value="MmeI_C"/>
    <property type="match status" value="1"/>
</dbReference>
<evidence type="ECO:0000259" key="5">
    <source>
        <dbReference type="Pfam" id="PF20464"/>
    </source>
</evidence>
<sequence>MNIAEIEMGLKAIAEQGFDKNEFPFQFIGCFDTPKATTTKLKGKMNKAKGENELLWAKKLYFKPSPQGAAAQTVDAMNEEGLVNTHAPRFLLSTDGEEFTAYDRNKDDHFHGTFSKLNDSFDFFLGLANIERYEAVEETIADIRAAGRLAKLYDAILANNSDWYNDEHAHTLNLFMTRLLFCLFAEDTGIFEQDLFSKSLNDYTDIEGRDVGPFLEQIFEIMDTPPNERGDIPAHINRFPFVNGGLFKDHVKIPKFGKLPRRILIEAGRLNWREINPDIFGSMIQAVVEPEMRGDLGMHYTSVPNIMKVLHPLFLLDLEKQFSDSQDSPNKLEKLHQRLSKIRVFDPACGSGNFLIIAYRELRKLEMRIYKRLQELTGELGWKWSEVKLTNFYGIEYADFASETAKLSLWIAEYQMNKQFADIFGDAPPALPLKESGNIKHGNALRVNWEEVCPPAKDDIETYIVGNPPYLGSTFQSKEQKEDLELLFKPLTKSYKNLDYVAGWYLKAVYYNQKRRYGAAFVATNSICQGEQVNMLWQHVYARQFEISFAHQSFKWKNNASKNAGVTCVIVGICPKNAIIGDKILFTAGVAKKVKNIGPYLLEMSDVIVGKEGSSLTGLPKMSWGNKATDNGNLILSPDERASILEKSPEAVEFIKRYYGSQEFIKGIERYCIWIADNKVEEAKSIPELNKRIQAVHDFRAASKAPQTRDYAVHSHRFRQIQGYGVDAVFVPRISSEKRPYMPVGFMSEDDIINDQAYAIYGAEPFVFALISSKLHYVWVKTVCGQMETRIRYSNTMGYNTFPIPFLSDDDKKILEELAWEIIEAREEHPGKTIADLYDPKKMPENLLKAHKKLDMVLETMYVGEPFKNDTVRLEHLFKMYAKMTKKKAG</sequence>
<dbReference type="PATRIC" id="fig|1549748.8.peg.1428"/>
<dbReference type="PANTHER" id="PTHR33841:SF1">
    <property type="entry name" value="DNA METHYLTRANSFERASE A"/>
    <property type="match status" value="1"/>
</dbReference>
<dbReference type="InterPro" id="IPR050953">
    <property type="entry name" value="N4_N6_ade-DNA_methylase"/>
</dbReference>
<evidence type="ECO:0000256" key="4">
    <source>
        <dbReference type="ARBA" id="ARBA00047942"/>
    </source>
</evidence>
<dbReference type="InterPro" id="IPR046818">
    <property type="entry name" value="MmeI_C"/>
</dbReference>
<dbReference type="STRING" id="1549748.WH95_13505"/>
<evidence type="ECO:0000313" key="10">
    <source>
        <dbReference type="EMBL" id="KKJ76239.1"/>
    </source>
</evidence>
<feature type="domain" description="MmeI-like target recognition" evidence="7">
    <location>
        <begin position="605"/>
        <end position="805"/>
    </location>
</feature>
<organism evidence="10 11">
    <name type="scientific">Kiloniella litopenaei</name>
    <dbReference type="NCBI Taxonomy" id="1549748"/>
    <lineage>
        <taxon>Bacteria</taxon>
        <taxon>Pseudomonadati</taxon>
        <taxon>Pseudomonadota</taxon>
        <taxon>Alphaproteobacteria</taxon>
        <taxon>Rhodospirillales</taxon>
        <taxon>Kiloniellaceae</taxon>
        <taxon>Kiloniella</taxon>
    </lineage>
</organism>
<evidence type="ECO:0000259" key="7">
    <source>
        <dbReference type="Pfam" id="PF20466"/>
    </source>
</evidence>
<proteinExistence type="predicted"/>
<accession>A0A0M2R750</accession>
<keyword evidence="3" id="KW-0808">Transferase</keyword>
<dbReference type="Proteomes" id="UP000034491">
    <property type="component" value="Unassembled WGS sequence"/>
</dbReference>